<organism evidence="2 3">
    <name type="scientific">Mesorhizobium alhagi CCNWXJ12-2</name>
    <dbReference type="NCBI Taxonomy" id="1107882"/>
    <lineage>
        <taxon>Bacteria</taxon>
        <taxon>Pseudomonadati</taxon>
        <taxon>Pseudomonadota</taxon>
        <taxon>Alphaproteobacteria</taxon>
        <taxon>Hyphomicrobiales</taxon>
        <taxon>Phyllobacteriaceae</taxon>
        <taxon>Allomesorhizobium</taxon>
    </lineage>
</organism>
<feature type="compositionally biased region" description="Acidic residues" evidence="1">
    <location>
        <begin position="38"/>
        <end position="51"/>
    </location>
</feature>
<dbReference type="AlphaFoldDB" id="H0HNI9"/>
<gene>
    <name evidence="2" type="ORF">MAXJ12_08559</name>
</gene>
<reference evidence="2 3" key="1">
    <citation type="journal article" date="2012" name="J. Bacteriol.">
        <title>Draft Genome Sequence of Mesorhizobium alhagi CCNWXJ12-2T, a Novel Salt-Resistant Species Isolated from the Desert of Northwestern China.</title>
        <authorList>
            <person name="Zhou M."/>
            <person name="Chen W."/>
            <person name="Chen H."/>
            <person name="Wei G."/>
        </authorList>
    </citation>
    <scope>NUCLEOTIDE SEQUENCE [LARGE SCALE GENOMIC DNA]</scope>
    <source>
        <strain evidence="2 3">CCNWXJ12-2</strain>
    </source>
</reference>
<feature type="compositionally biased region" description="Basic and acidic residues" evidence="1">
    <location>
        <begin position="74"/>
        <end position="88"/>
    </location>
</feature>
<feature type="region of interest" description="Disordered" evidence="1">
    <location>
        <begin position="1"/>
        <end position="133"/>
    </location>
</feature>
<proteinExistence type="predicted"/>
<feature type="compositionally biased region" description="Acidic residues" evidence="1">
    <location>
        <begin position="9"/>
        <end position="32"/>
    </location>
</feature>
<dbReference type="PATRIC" id="fig|1107882.3.peg.1670"/>
<dbReference type="Proteomes" id="UP000003250">
    <property type="component" value="Unassembled WGS sequence"/>
</dbReference>
<dbReference type="EMBL" id="AHAM01000058">
    <property type="protein sequence ID" value="EHK57642.1"/>
    <property type="molecule type" value="Genomic_DNA"/>
</dbReference>
<name>H0HNI9_9HYPH</name>
<evidence type="ECO:0000313" key="3">
    <source>
        <dbReference type="Proteomes" id="UP000003250"/>
    </source>
</evidence>
<protein>
    <submittedName>
        <fullName evidence="2">Uncharacterized protein</fullName>
    </submittedName>
</protein>
<keyword evidence="3" id="KW-1185">Reference proteome</keyword>
<evidence type="ECO:0000256" key="1">
    <source>
        <dbReference type="SAM" id="MobiDB-lite"/>
    </source>
</evidence>
<feature type="compositionally biased region" description="Basic and acidic residues" evidence="1">
    <location>
        <begin position="250"/>
        <end position="265"/>
    </location>
</feature>
<feature type="compositionally biased region" description="Basic and acidic residues" evidence="1">
    <location>
        <begin position="123"/>
        <end position="133"/>
    </location>
</feature>
<evidence type="ECO:0000313" key="2">
    <source>
        <dbReference type="EMBL" id="EHK57642.1"/>
    </source>
</evidence>
<accession>H0HNI9</accession>
<dbReference type="RefSeq" id="WP_008835351.1">
    <property type="nucleotide sequence ID" value="NZ_AHAM01000058.1"/>
</dbReference>
<dbReference type="OrthoDB" id="8305287at2"/>
<feature type="region of interest" description="Disordered" evidence="1">
    <location>
        <begin position="248"/>
        <end position="277"/>
    </location>
</feature>
<sequence>MAGTKHDEEDLEMLTDEEREGLLEDADDENGDDAGAGDGDDGDKGDDEADAGDGKKGDDDDAGGDDAGGDDADAAAKAKAAEEAKATADDATAAAAAKDKGEDAGDDDAEPEKPQQALPEWKAPADAKTKLDEIETKKDEIAQKFDDGELTAKEMRAALKPLDDERDQIKEQLLKAALSSESAIDTWKQRTVPDFIKSHPEYKPGTIRYRALDAEVRALQAEADGSGKLSAAILAKAHQKIVSELGEVPGSKKVEDRDKNKRRDLPPNLANVPAADLTETDDGSEFAYLDRLDGVEYEKALEKLSDEKREQYLAS</sequence>
<feature type="compositionally biased region" description="Acidic residues" evidence="1">
    <location>
        <begin position="59"/>
        <end position="73"/>
    </location>
</feature>